<dbReference type="EMBL" id="CABPRJ010000477">
    <property type="protein sequence ID" value="VVC27878.1"/>
    <property type="molecule type" value="Genomic_DNA"/>
</dbReference>
<gene>
    <name evidence="1" type="ORF">CINCED_3A016034</name>
</gene>
<keyword evidence="2" id="KW-1185">Reference proteome</keyword>
<evidence type="ECO:0000313" key="1">
    <source>
        <dbReference type="EMBL" id="VVC27878.1"/>
    </source>
</evidence>
<reference evidence="1 2" key="1">
    <citation type="submission" date="2019-08" db="EMBL/GenBank/DDBJ databases">
        <authorList>
            <person name="Alioto T."/>
            <person name="Alioto T."/>
            <person name="Gomez Garrido J."/>
        </authorList>
    </citation>
    <scope>NUCLEOTIDE SEQUENCE [LARGE SCALE GENOMIC DNA]</scope>
</reference>
<dbReference type="Proteomes" id="UP000325440">
    <property type="component" value="Unassembled WGS sequence"/>
</dbReference>
<name>A0A5E4MAL9_9HEMI</name>
<sequence length="116" mass="12486">MIHQYANTVRVARKSCNSFELNTKVMAMRRTRANDLLIVATADKLRGILVDRLGSQTGAVSKLVPTILLEVLDLDAVTTSEEVIEAICAAVPEDDGDLDVATNKASVTVTSICRAL</sequence>
<evidence type="ECO:0000313" key="2">
    <source>
        <dbReference type="Proteomes" id="UP000325440"/>
    </source>
</evidence>
<dbReference type="AlphaFoldDB" id="A0A5E4MAL9"/>
<dbReference type="OrthoDB" id="6609333at2759"/>
<proteinExistence type="predicted"/>
<protein>
    <submittedName>
        <fullName evidence="1">Uncharacterized protein</fullName>
    </submittedName>
</protein>
<accession>A0A5E4MAL9</accession>
<organism evidence="1 2">
    <name type="scientific">Cinara cedri</name>
    <dbReference type="NCBI Taxonomy" id="506608"/>
    <lineage>
        <taxon>Eukaryota</taxon>
        <taxon>Metazoa</taxon>
        <taxon>Ecdysozoa</taxon>
        <taxon>Arthropoda</taxon>
        <taxon>Hexapoda</taxon>
        <taxon>Insecta</taxon>
        <taxon>Pterygota</taxon>
        <taxon>Neoptera</taxon>
        <taxon>Paraneoptera</taxon>
        <taxon>Hemiptera</taxon>
        <taxon>Sternorrhyncha</taxon>
        <taxon>Aphidomorpha</taxon>
        <taxon>Aphidoidea</taxon>
        <taxon>Aphididae</taxon>
        <taxon>Lachninae</taxon>
        <taxon>Cinara</taxon>
    </lineage>
</organism>